<protein>
    <submittedName>
        <fullName evidence="2">NACHT domain-containing protein</fullName>
    </submittedName>
</protein>
<sequence>MDYNYESLLDQRFQKLAQALLTKEYESVQCFPVGMADGGRDGTASSGGRLETIFQVKFTHKPSSIKNPAKWITDALDGELEKIHRLKARGASRYILITNAFPTSALDTGSIDKVNRYLADNIPMEAYCWWRDDLDRRLDGNYDVKLSYPSILSGPDMLRLLWENMGASGDSQRRKMALNAYFAHQAEQDATIRFKQAELLPSSLLELFIDVPAVPHSPQDEIDIRVLKRYLDVLQSKGQQNSSEYEQHVFPRVEHLLSSRADVKIHPGYLASILKETGRVIGAADLLLEDDFTQDCPYIVLEGAPGQGKSTLSQYLAQLQRLRILDRSRDLSKLPESHISSPVTMPFKIELRDLASWIKGEDPWSGNPPEKHENPRTLEGALAAHVQRYSGGFDFNVTDMAFVAQTHPILIILDALDEVADLEDRHHVVEEVSAAVARLEQAATKLRVVITSRPTAVTGAPSFPQSRFDYLTLAAITPKLALEYTEKWSKARNLRRVDAAEIGQILQQKMSAPHMAELAKNTMQLSILLSLIYHRGSSLPDKRTELYDAYVESFFNREVEKSSIVRENRMLLVSIHQHLAFYMHARAESNRTTGRIGVGELRNVLKEYLSKQKESEEILDELLTGMVERVVALVSRVEGTYEFEVQPLREYFAARYLYDTAPYVPATSTGYGTKPDRFDGIAKNPYWMNVTRFFAGCFTKGELLDLAERVCSLCELPEMAGSAYPRSLALALLQDWVFSQSKQATEKVVDKLYDNYGLRSAYLFDAGGRRAIESNYALNPGLSSQTGAPHFIESRLGELFSLPYSESLRALAHVVGKQSRPEKDRVRQEWQNVYRSADPSRRIELLKVARWANLFHPDMDSNLFTKERNLNVLLATFDAEIGNESIPVSKHREVALASLNRANQSTLYGTSPGAELRSALAITRPYLWYYSLRHNYAAYFLGEVLYEGPDASSSETVSSLLAAARSLRRPDLRPEVNLAMVRDFLSGLDSAFGKSWASTLIAVMSGSVRAPEERGAGADELFSSDYSLCDRVRNARRRGGQEGWWREQLQAASTIEQKELWMAVAFCWANAEVLSSLFEDMDSTLAELPADVVSRLTDLAASRTPFSQRSQDMVNFPVSWQRGVPINSPTLMIFFNRLGAGSQKDRMLSKKATAGLSPEFSGAALRYAWQRWVNGFLTDKQIMVVNRKFFVPGVFTSSVLDVPSAIDRRALRATWELLLKQSDGVPDMVISGAESELRRMSRRPKPVMRVADKEKWFA</sequence>
<dbReference type="PANTHER" id="PTHR46844:SF1">
    <property type="entry name" value="SLR5058 PROTEIN"/>
    <property type="match status" value="1"/>
</dbReference>
<dbReference type="Pfam" id="PF05729">
    <property type="entry name" value="NACHT"/>
    <property type="match status" value="1"/>
</dbReference>
<name>A0AAU8KBB7_9ACTN</name>
<dbReference type="AlphaFoldDB" id="A0AAU8KBB7"/>
<evidence type="ECO:0000259" key="1">
    <source>
        <dbReference type="Pfam" id="PF05729"/>
    </source>
</evidence>
<dbReference type="InterPro" id="IPR027417">
    <property type="entry name" value="P-loop_NTPase"/>
</dbReference>
<proteinExistence type="predicted"/>
<accession>A0AAU8KBB7</accession>
<dbReference type="EMBL" id="CP136798">
    <property type="protein sequence ID" value="XCN13278.1"/>
    <property type="molecule type" value="Genomic_DNA"/>
</dbReference>
<feature type="domain" description="NACHT" evidence="1">
    <location>
        <begin position="298"/>
        <end position="490"/>
    </location>
</feature>
<reference evidence="2" key="1">
    <citation type="submission" date="2023-10" db="EMBL/GenBank/DDBJ databases">
        <title>Complete genome sequence of Streptomyces sp. JL1001.</title>
        <authorList>
            <person name="Jiang L."/>
        </authorList>
    </citation>
    <scope>NUCLEOTIDE SEQUENCE</scope>
    <source>
        <strain evidence="2">JL1001</strain>
    </source>
</reference>
<dbReference type="RefSeq" id="WP_354596576.1">
    <property type="nucleotide sequence ID" value="NZ_CP136798.1"/>
</dbReference>
<evidence type="ECO:0000313" key="2">
    <source>
        <dbReference type="EMBL" id="XCN13278.1"/>
    </source>
</evidence>
<organism evidence="2">
    <name type="scientific">Streptomyces sp. JL1001</name>
    <dbReference type="NCBI Taxonomy" id="3078227"/>
    <lineage>
        <taxon>Bacteria</taxon>
        <taxon>Bacillati</taxon>
        <taxon>Actinomycetota</taxon>
        <taxon>Actinomycetes</taxon>
        <taxon>Kitasatosporales</taxon>
        <taxon>Streptomycetaceae</taxon>
        <taxon>Streptomyces</taxon>
    </lineage>
</organism>
<dbReference type="InterPro" id="IPR007111">
    <property type="entry name" value="NACHT_NTPase"/>
</dbReference>
<dbReference type="Gene3D" id="3.40.50.300">
    <property type="entry name" value="P-loop containing nucleotide triphosphate hydrolases"/>
    <property type="match status" value="1"/>
</dbReference>
<dbReference type="PANTHER" id="PTHR46844">
    <property type="entry name" value="SLR5058 PROTEIN"/>
    <property type="match status" value="1"/>
</dbReference>
<dbReference type="SUPFAM" id="SSF52540">
    <property type="entry name" value="P-loop containing nucleoside triphosphate hydrolases"/>
    <property type="match status" value="1"/>
</dbReference>
<gene>
    <name evidence="2" type="ORF">R1Y80_06300</name>
</gene>